<dbReference type="OrthoDB" id="1934555at2759"/>
<proteinExistence type="predicted"/>
<name>A0A9Q0JVM8_9MAGN</name>
<dbReference type="Proteomes" id="UP001141806">
    <property type="component" value="Unassembled WGS sequence"/>
</dbReference>
<dbReference type="Pfam" id="PF05097">
    <property type="entry name" value="DUF688"/>
    <property type="match status" value="1"/>
</dbReference>
<dbReference type="PANTHER" id="PTHR34371">
    <property type="entry name" value="OS01G0551000 PROTEIN"/>
    <property type="match status" value="1"/>
</dbReference>
<feature type="compositionally biased region" description="Low complexity" evidence="1">
    <location>
        <begin position="24"/>
        <end position="40"/>
    </location>
</feature>
<comment type="caution">
    <text evidence="2">The sequence shown here is derived from an EMBL/GenBank/DDBJ whole genome shotgun (WGS) entry which is preliminary data.</text>
</comment>
<keyword evidence="3" id="KW-1185">Reference proteome</keyword>
<dbReference type="EMBL" id="JAMYWD010000011">
    <property type="protein sequence ID" value="KAJ4954469.1"/>
    <property type="molecule type" value="Genomic_DNA"/>
</dbReference>
<dbReference type="AlphaFoldDB" id="A0A9Q0JVM8"/>
<gene>
    <name evidence="2" type="ORF">NE237_011252</name>
</gene>
<reference evidence="2" key="1">
    <citation type="journal article" date="2023" name="Plant J.">
        <title>The genome of the king protea, Protea cynaroides.</title>
        <authorList>
            <person name="Chang J."/>
            <person name="Duong T.A."/>
            <person name="Schoeman C."/>
            <person name="Ma X."/>
            <person name="Roodt D."/>
            <person name="Barker N."/>
            <person name="Li Z."/>
            <person name="Van de Peer Y."/>
            <person name="Mizrachi E."/>
        </authorList>
    </citation>
    <scope>NUCLEOTIDE SEQUENCE</scope>
    <source>
        <tissue evidence="2">Young leaves</tissue>
    </source>
</reference>
<sequence length="257" mass="27925">MGFEEEREAEEREGGRRRQRSSTIPQKSLLLSIPLPQQSPDHPGMRSPPFRSHASVPFQWEEAPGKPLCPSNTSSSSSSPMEKCLELPPRLQLTESSNNNSKPSPTSVLDGPYVGRSWISPSFRISPPTLGSFRRVTGISDDGDGSLLLGKRRDVSCGRGYFGSFRRMVSPTTSNGSKGIQDVGNSTLVISDSSAAAAAAAVPVGVEPEEVGGGGTTRSKRKITMFRRTGSFSRLPSTKSHLWASIKQVIPWRRRKT</sequence>
<evidence type="ECO:0000313" key="3">
    <source>
        <dbReference type="Proteomes" id="UP001141806"/>
    </source>
</evidence>
<protein>
    <submittedName>
        <fullName evidence="2">Uncharacterized protein</fullName>
    </submittedName>
</protein>
<evidence type="ECO:0000313" key="2">
    <source>
        <dbReference type="EMBL" id="KAJ4954469.1"/>
    </source>
</evidence>
<feature type="region of interest" description="Disordered" evidence="1">
    <location>
        <begin position="1"/>
        <end position="85"/>
    </location>
</feature>
<accession>A0A9Q0JVM8</accession>
<dbReference type="InterPro" id="IPR007789">
    <property type="entry name" value="DUF688"/>
</dbReference>
<dbReference type="PANTHER" id="PTHR34371:SF6">
    <property type="entry name" value="MEMBRANE-ASSOCIATED KINASE REGULATOR 6"/>
    <property type="match status" value="1"/>
</dbReference>
<evidence type="ECO:0000256" key="1">
    <source>
        <dbReference type="SAM" id="MobiDB-lite"/>
    </source>
</evidence>
<organism evidence="2 3">
    <name type="scientific">Protea cynaroides</name>
    <dbReference type="NCBI Taxonomy" id="273540"/>
    <lineage>
        <taxon>Eukaryota</taxon>
        <taxon>Viridiplantae</taxon>
        <taxon>Streptophyta</taxon>
        <taxon>Embryophyta</taxon>
        <taxon>Tracheophyta</taxon>
        <taxon>Spermatophyta</taxon>
        <taxon>Magnoliopsida</taxon>
        <taxon>Proteales</taxon>
        <taxon>Proteaceae</taxon>
        <taxon>Protea</taxon>
    </lineage>
</organism>